<feature type="compositionally biased region" description="Basic and acidic residues" evidence="1">
    <location>
        <begin position="89"/>
        <end position="110"/>
    </location>
</feature>
<evidence type="ECO:0000313" key="3">
    <source>
        <dbReference type="Proteomes" id="UP000821853"/>
    </source>
</evidence>
<comment type="caution">
    <text evidence="2">The sequence shown here is derived from an EMBL/GenBank/DDBJ whole genome shotgun (WGS) entry which is preliminary data.</text>
</comment>
<evidence type="ECO:0000256" key="1">
    <source>
        <dbReference type="SAM" id="MobiDB-lite"/>
    </source>
</evidence>
<reference evidence="2 3" key="1">
    <citation type="journal article" date="2020" name="Cell">
        <title>Large-Scale Comparative Analyses of Tick Genomes Elucidate Their Genetic Diversity and Vector Capacities.</title>
        <authorList>
            <consortium name="Tick Genome and Microbiome Consortium (TIGMIC)"/>
            <person name="Jia N."/>
            <person name="Wang J."/>
            <person name="Shi W."/>
            <person name="Du L."/>
            <person name="Sun Y."/>
            <person name="Zhan W."/>
            <person name="Jiang J.F."/>
            <person name="Wang Q."/>
            <person name="Zhang B."/>
            <person name="Ji P."/>
            <person name="Bell-Sakyi L."/>
            <person name="Cui X.M."/>
            <person name="Yuan T.T."/>
            <person name="Jiang B.G."/>
            <person name="Yang W.F."/>
            <person name="Lam T.T."/>
            <person name="Chang Q.C."/>
            <person name="Ding S.J."/>
            <person name="Wang X.J."/>
            <person name="Zhu J.G."/>
            <person name="Ruan X.D."/>
            <person name="Zhao L."/>
            <person name="Wei J.T."/>
            <person name="Ye R.Z."/>
            <person name="Que T.C."/>
            <person name="Du C.H."/>
            <person name="Zhou Y.H."/>
            <person name="Cheng J.X."/>
            <person name="Dai P.F."/>
            <person name="Guo W.B."/>
            <person name="Han X.H."/>
            <person name="Huang E.J."/>
            <person name="Li L.F."/>
            <person name="Wei W."/>
            <person name="Gao Y.C."/>
            <person name="Liu J.Z."/>
            <person name="Shao H.Z."/>
            <person name="Wang X."/>
            <person name="Wang C.C."/>
            <person name="Yang T.C."/>
            <person name="Huo Q.B."/>
            <person name="Li W."/>
            <person name="Chen H.Y."/>
            <person name="Chen S.E."/>
            <person name="Zhou L.G."/>
            <person name="Ni X.B."/>
            <person name="Tian J.H."/>
            <person name="Sheng Y."/>
            <person name="Liu T."/>
            <person name="Pan Y.S."/>
            <person name="Xia L.Y."/>
            <person name="Li J."/>
            <person name="Zhao F."/>
            <person name="Cao W.C."/>
        </authorList>
    </citation>
    <scope>NUCLEOTIDE SEQUENCE [LARGE SCALE GENOMIC DNA]</scope>
    <source>
        <strain evidence="2">HaeL-2018</strain>
    </source>
</reference>
<keyword evidence="3" id="KW-1185">Reference proteome</keyword>
<dbReference type="VEuPathDB" id="VectorBase:HLOH_062761"/>
<dbReference type="EMBL" id="JABSTR010000007">
    <property type="protein sequence ID" value="KAH9375840.1"/>
    <property type="molecule type" value="Genomic_DNA"/>
</dbReference>
<accession>A0A9J6GMQ8</accession>
<organism evidence="2 3">
    <name type="scientific">Haemaphysalis longicornis</name>
    <name type="common">Bush tick</name>
    <dbReference type="NCBI Taxonomy" id="44386"/>
    <lineage>
        <taxon>Eukaryota</taxon>
        <taxon>Metazoa</taxon>
        <taxon>Ecdysozoa</taxon>
        <taxon>Arthropoda</taxon>
        <taxon>Chelicerata</taxon>
        <taxon>Arachnida</taxon>
        <taxon>Acari</taxon>
        <taxon>Parasitiformes</taxon>
        <taxon>Ixodida</taxon>
        <taxon>Ixodoidea</taxon>
        <taxon>Ixodidae</taxon>
        <taxon>Haemaphysalinae</taxon>
        <taxon>Haemaphysalis</taxon>
    </lineage>
</organism>
<dbReference type="Proteomes" id="UP000821853">
    <property type="component" value="Chromosome 5"/>
</dbReference>
<feature type="compositionally biased region" description="Basic and acidic residues" evidence="1">
    <location>
        <begin position="33"/>
        <end position="44"/>
    </location>
</feature>
<evidence type="ECO:0000313" key="2">
    <source>
        <dbReference type="EMBL" id="KAH9375840.1"/>
    </source>
</evidence>
<name>A0A9J6GMQ8_HAELO</name>
<proteinExistence type="predicted"/>
<dbReference type="AlphaFoldDB" id="A0A9J6GMQ8"/>
<feature type="region of interest" description="Disordered" evidence="1">
    <location>
        <begin position="1"/>
        <end position="110"/>
    </location>
</feature>
<gene>
    <name evidence="2" type="ORF">HPB48_002309</name>
</gene>
<sequence length="110" mass="12294">MVQHQMVLARSSGDQGNQGPQHIKTTSYRRRKGTQEHQDHEKQRTTYTQLGTTPAREAKPGNDTTGELQGGISTARRDSGTKNTGQPPRQEERTRERSGDPRNVSRGELV</sequence>
<feature type="compositionally biased region" description="Polar residues" evidence="1">
    <location>
        <begin position="12"/>
        <end position="26"/>
    </location>
</feature>
<protein>
    <submittedName>
        <fullName evidence="2">Uncharacterized protein</fullName>
    </submittedName>
</protein>